<gene>
    <name evidence="1" type="ORF">PL9214290689</name>
</gene>
<name>A0A1J1LGG7_9CYAN</name>
<dbReference type="AlphaFoldDB" id="A0A1J1LGG7"/>
<dbReference type="OrthoDB" id="481313at2"/>
<accession>A0A1J1LGG7</accession>
<sequence length="279" mass="31442">MDELRSALELATEEELQQLTELLFSRGLNPLDYVQTPTPIDVQSRNREAWLDALEQRFRYLAADGVTVLRGKTKQVTYRQALIQVCHYLKISYSKNLSTSDLEAEVFLHLLGQAWKRLPQSEQAALTQRVQKALAETRPLKPLPISAQKDPLGWLFKAGSVVAVSSVIRPMILGQIARQFALHFAKYQVAKEALVVGSATAATQFQNYVAIQTANRGMALTATRYGLTRSVFSFLGPLLWTWLIADLGWRAISTNYARIIPTIFTLAQIRLTRSDWAYT</sequence>
<dbReference type="STRING" id="671072.PL9214290689"/>
<dbReference type="PANTHER" id="PTHR37203:SF3">
    <property type="entry name" value="SLR0975 PROTEIN"/>
    <property type="match status" value="1"/>
</dbReference>
<evidence type="ECO:0000313" key="1">
    <source>
        <dbReference type="EMBL" id="CUR31098.1"/>
    </source>
</evidence>
<dbReference type="PANTHER" id="PTHR37203">
    <property type="match status" value="1"/>
</dbReference>
<reference evidence="2" key="1">
    <citation type="submission" date="2015-10" db="EMBL/GenBank/DDBJ databases">
        <authorList>
            <person name="Regsiter A."/>
            <person name="william w."/>
        </authorList>
    </citation>
    <scope>NUCLEOTIDE SEQUENCE [LARGE SCALE GENOMIC DNA]</scope>
</reference>
<dbReference type="EMBL" id="CZDF01000132">
    <property type="protein sequence ID" value="CUR31098.1"/>
    <property type="molecule type" value="Genomic_DNA"/>
</dbReference>
<keyword evidence="2" id="KW-1185">Reference proteome</keyword>
<evidence type="ECO:0000313" key="2">
    <source>
        <dbReference type="Proteomes" id="UP000184315"/>
    </source>
</evidence>
<protein>
    <submittedName>
        <fullName evidence="1">Uncharacterized protein</fullName>
    </submittedName>
</protein>
<dbReference type="RefSeq" id="WP_072718017.1">
    <property type="nucleotide sequence ID" value="NZ_LN889782.1"/>
</dbReference>
<dbReference type="Proteomes" id="UP000184315">
    <property type="component" value="Unassembled WGS sequence"/>
</dbReference>
<proteinExistence type="predicted"/>
<organism evidence="1 2">
    <name type="scientific">Planktothrix tepida PCC 9214</name>
    <dbReference type="NCBI Taxonomy" id="671072"/>
    <lineage>
        <taxon>Bacteria</taxon>
        <taxon>Bacillati</taxon>
        <taxon>Cyanobacteriota</taxon>
        <taxon>Cyanophyceae</taxon>
        <taxon>Oscillatoriophycideae</taxon>
        <taxon>Oscillatoriales</taxon>
        <taxon>Microcoleaceae</taxon>
        <taxon>Planktothrix</taxon>
    </lineage>
</organism>